<dbReference type="InterPro" id="IPR004089">
    <property type="entry name" value="MCPsignal_dom"/>
</dbReference>
<dbReference type="SMART" id="SM00283">
    <property type="entry name" value="MA"/>
    <property type="match status" value="1"/>
</dbReference>
<dbReference type="Pfam" id="PF00672">
    <property type="entry name" value="HAMP"/>
    <property type="match status" value="1"/>
</dbReference>
<sequence length="653" mass="69917">MQTFLDRLLFWQKFALLSLLAILLGTIPLGLYVAESLNRVRELTHESAGLQPVRQTLRALALTQQHRGLSNILLTDGDTGPARQAKQLEADQAYADVAALLRGKEERALGDRWQHIQSRWQALATQAGAMSLPAPDSFARHTALVQELLDFDDRLLEHYHLRFDSEADSHYLIEAALMRSPRLMEALARTRGRGAGLLTRHAASVEDRIDIGAMLARVQEGYAGVEGALRAALARRPDLEPALGPVLQQSLDAGKQVVALAQKEILGADQLVFPAARFFSLYTGAIDLQLKLQDSAIERLDSLHKARAGALLRSRIALLALFLGLSAVCAWMALAIMRSVTVPMGKAVGVARRIAEGDLTARIEVRSADEVGQLFGSLQHMTLSLRDIVRRVQAGSDEIALATARIASGNSDLANRTEKQAGALGQTAASMEQIASAVMQNADDVRRASELAARASDAAARGGSAVADMSATMGLISESAQRIGEIIGVIDGIAFQTNMLALNAAVEAARAGEQGRGFAVVAAEVRTLAQRSAAAAREIKGLIHASANRTANGARQVESASRAMDSIIAGVSQLADIIGRIATANREQTAGVAQVHQAARDMDRTTRENANLVEEAAAAALALREQTRELAHAMGVFRLEPVKGERPPHEATD</sequence>
<proteinExistence type="inferred from homology"/>
<comment type="subcellular location">
    <subcellularLocation>
        <location evidence="1">Membrane</location>
    </subcellularLocation>
</comment>
<evidence type="ECO:0000313" key="9">
    <source>
        <dbReference type="EMBL" id="SNT16521.1"/>
    </source>
</evidence>
<protein>
    <submittedName>
        <fullName evidence="9">Methyl-accepting chemotaxis protein</fullName>
    </submittedName>
</protein>
<gene>
    <name evidence="9" type="ORF">SAMN06265795_115137</name>
</gene>
<dbReference type="RefSeq" id="WP_089400878.1">
    <property type="nucleotide sequence ID" value="NZ_FZOT01000015.1"/>
</dbReference>
<dbReference type="Pfam" id="PF00015">
    <property type="entry name" value="MCPsignal"/>
    <property type="match status" value="1"/>
</dbReference>
<reference evidence="9 10" key="1">
    <citation type="submission" date="2017-06" db="EMBL/GenBank/DDBJ databases">
        <authorList>
            <person name="Kim H.J."/>
            <person name="Triplett B.A."/>
        </authorList>
    </citation>
    <scope>NUCLEOTIDE SEQUENCE [LARGE SCALE GENOMIC DNA]</scope>
    <source>
        <strain evidence="9 10">U15</strain>
    </source>
</reference>
<dbReference type="PRINTS" id="PR00260">
    <property type="entry name" value="CHEMTRNSDUCR"/>
</dbReference>
<keyword evidence="5" id="KW-0175">Coiled coil</keyword>
<evidence type="ECO:0000313" key="10">
    <source>
        <dbReference type="Proteomes" id="UP000198284"/>
    </source>
</evidence>
<feature type="domain" description="Methyl-accepting transducer" evidence="7">
    <location>
        <begin position="395"/>
        <end position="624"/>
    </location>
</feature>
<dbReference type="Proteomes" id="UP000198284">
    <property type="component" value="Unassembled WGS sequence"/>
</dbReference>
<dbReference type="SMART" id="SM00304">
    <property type="entry name" value="HAMP"/>
    <property type="match status" value="1"/>
</dbReference>
<comment type="similarity">
    <text evidence="3">Belongs to the methyl-accepting chemotaxis (MCP) protein family.</text>
</comment>
<dbReference type="CDD" id="cd06225">
    <property type="entry name" value="HAMP"/>
    <property type="match status" value="1"/>
</dbReference>
<organism evidence="9 10">
    <name type="scientific">Noviherbaspirillum humi</name>
    <dbReference type="NCBI Taxonomy" id="1688639"/>
    <lineage>
        <taxon>Bacteria</taxon>
        <taxon>Pseudomonadati</taxon>
        <taxon>Pseudomonadota</taxon>
        <taxon>Betaproteobacteria</taxon>
        <taxon>Burkholderiales</taxon>
        <taxon>Oxalobacteraceae</taxon>
        <taxon>Noviherbaspirillum</taxon>
    </lineage>
</organism>
<dbReference type="Gene3D" id="1.10.287.950">
    <property type="entry name" value="Methyl-accepting chemotaxis protein"/>
    <property type="match status" value="1"/>
</dbReference>
<accession>A0A239KED5</accession>
<feature type="domain" description="HAMP" evidence="8">
    <location>
        <begin position="338"/>
        <end position="390"/>
    </location>
</feature>
<dbReference type="PANTHER" id="PTHR43531:SF14">
    <property type="entry name" value="METHYL-ACCEPTING CHEMOTAXIS PROTEIN I-RELATED"/>
    <property type="match status" value="1"/>
</dbReference>
<dbReference type="FunFam" id="1.10.287.950:FF:000001">
    <property type="entry name" value="Methyl-accepting chemotaxis sensory transducer"/>
    <property type="match status" value="1"/>
</dbReference>
<feature type="coiled-coil region" evidence="5">
    <location>
        <begin position="595"/>
        <end position="629"/>
    </location>
</feature>
<evidence type="ECO:0000256" key="3">
    <source>
        <dbReference type="ARBA" id="ARBA00029447"/>
    </source>
</evidence>
<evidence type="ECO:0000256" key="5">
    <source>
        <dbReference type="SAM" id="Coils"/>
    </source>
</evidence>
<evidence type="ECO:0000256" key="1">
    <source>
        <dbReference type="ARBA" id="ARBA00004370"/>
    </source>
</evidence>
<evidence type="ECO:0000256" key="4">
    <source>
        <dbReference type="PROSITE-ProRule" id="PRU00284"/>
    </source>
</evidence>
<dbReference type="PANTHER" id="PTHR43531">
    <property type="entry name" value="PROTEIN ICFG"/>
    <property type="match status" value="1"/>
</dbReference>
<keyword evidence="6" id="KW-0472">Membrane</keyword>
<dbReference type="InterPro" id="IPR051310">
    <property type="entry name" value="MCP_chemotaxis"/>
</dbReference>
<dbReference type="AlphaFoldDB" id="A0A239KED5"/>
<dbReference type="GO" id="GO:0007165">
    <property type="term" value="P:signal transduction"/>
    <property type="evidence" value="ECO:0007669"/>
    <property type="project" value="UniProtKB-KW"/>
</dbReference>
<evidence type="ECO:0000256" key="6">
    <source>
        <dbReference type="SAM" id="Phobius"/>
    </source>
</evidence>
<evidence type="ECO:0000259" key="7">
    <source>
        <dbReference type="PROSITE" id="PS50111"/>
    </source>
</evidence>
<dbReference type="PROSITE" id="PS50111">
    <property type="entry name" value="CHEMOTAXIS_TRANSDUC_2"/>
    <property type="match status" value="1"/>
</dbReference>
<dbReference type="InterPro" id="IPR004090">
    <property type="entry name" value="Chemotax_Me-accpt_rcpt"/>
</dbReference>
<keyword evidence="10" id="KW-1185">Reference proteome</keyword>
<feature type="transmembrane region" description="Helical" evidence="6">
    <location>
        <begin position="316"/>
        <end position="337"/>
    </location>
</feature>
<keyword evidence="6" id="KW-1133">Transmembrane helix</keyword>
<keyword evidence="2" id="KW-0488">Methylation</keyword>
<keyword evidence="4" id="KW-0807">Transducer</keyword>
<feature type="transmembrane region" description="Helical" evidence="6">
    <location>
        <begin position="14"/>
        <end position="34"/>
    </location>
</feature>
<keyword evidence="6" id="KW-0812">Transmembrane</keyword>
<dbReference type="CDD" id="cd11386">
    <property type="entry name" value="MCP_signal"/>
    <property type="match status" value="1"/>
</dbReference>
<dbReference type="GO" id="GO:0006935">
    <property type="term" value="P:chemotaxis"/>
    <property type="evidence" value="ECO:0007669"/>
    <property type="project" value="InterPro"/>
</dbReference>
<dbReference type="EMBL" id="FZOT01000015">
    <property type="protein sequence ID" value="SNT16521.1"/>
    <property type="molecule type" value="Genomic_DNA"/>
</dbReference>
<name>A0A239KED5_9BURK</name>
<dbReference type="GO" id="GO:0004888">
    <property type="term" value="F:transmembrane signaling receptor activity"/>
    <property type="evidence" value="ECO:0007669"/>
    <property type="project" value="InterPro"/>
</dbReference>
<evidence type="ECO:0000256" key="2">
    <source>
        <dbReference type="ARBA" id="ARBA00022481"/>
    </source>
</evidence>
<dbReference type="SUPFAM" id="SSF58104">
    <property type="entry name" value="Methyl-accepting chemotaxis protein (MCP) signaling domain"/>
    <property type="match status" value="1"/>
</dbReference>
<evidence type="ECO:0000259" key="8">
    <source>
        <dbReference type="PROSITE" id="PS50885"/>
    </source>
</evidence>
<dbReference type="GO" id="GO:0005886">
    <property type="term" value="C:plasma membrane"/>
    <property type="evidence" value="ECO:0007669"/>
    <property type="project" value="TreeGrafter"/>
</dbReference>
<dbReference type="PROSITE" id="PS50885">
    <property type="entry name" value="HAMP"/>
    <property type="match status" value="1"/>
</dbReference>
<dbReference type="InterPro" id="IPR003660">
    <property type="entry name" value="HAMP_dom"/>
</dbReference>